<organism evidence="3 4">
    <name type="scientific">Halanaerobium saccharolyticum</name>
    <dbReference type="NCBI Taxonomy" id="43595"/>
    <lineage>
        <taxon>Bacteria</taxon>
        <taxon>Bacillati</taxon>
        <taxon>Bacillota</taxon>
        <taxon>Clostridia</taxon>
        <taxon>Halanaerobiales</taxon>
        <taxon>Halanaerobiaceae</taxon>
        <taxon>Halanaerobium</taxon>
    </lineage>
</organism>
<dbReference type="GO" id="GO:0006508">
    <property type="term" value="P:proteolysis"/>
    <property type="evidence" value="ECO:0007669"/>
    <property type="project" value="InterPro"/>
</dbReference>
<protein>
    <submittedName>
        <fullName evidence="3">Prolyl oligopeptidase family protein</fullName>
    </submittedName>
</protein>
<evidence type="ECO:0000313" key="4">
    <source>
        <dbReference type="Proteomes" id="UP000295064"/>
    </source>
</evidence>
<dbReference type="RefSeq" id="WP_133516359.1">
    <property type="nucleotide sequence ID" value="NZ_SNWX01000045.1"/>
</dbReference>
<dbReference type="PANTHER" id="PTHR42776:SF27">
    <property type="entry name" value="DIPEPTIDYL PEPTIDASE FAMILY MEMBER 6"/>
    <property type="match status" value="1"/>
</dbReference>
<dbReference type="GO" id="GO:0004252">
    <property type="term" value="F:serine-type endopeptidase activity"/>
    <property type="evidence" value="ECO:0007669"/>
    <property type="project" value="TreeGrafter"/>
</dbReference>
<evidence type="ECO:0000259" key="2">
    <source>
        <dbReference type="Pfam" id="PF00326"/>
    </source>
</evidence>
<sequence length="330" mass="37933">MKKIVFALVVVLIIGAFFMLQESDPMLQQNVEALSNDNGRIVDVENIDVQAFIEQKLYDKSPEYWEKEIENIRNFDLLKLKYSTQGTKSGAYMIKPKKEGNYPVFIFARSTNESDEQKEPGMLWLTSFASEDYILISPHYNINTTLVNNDKYIGEDTKNFLDLFPLIKSLPYADENNIFMLGNSKGGVLTYQAIKEDIEGVNIKAAAVTGAPTDLIQYYNDSIWGAQEAIKEKIGTPEENREAFVSKSPYYWSEEIDVPLLIQHGEKDKEIEVEHAVKLNEKLEDQEIDHEFVTFPNGSHLLQKDSDIYRESLQNIYNWFSNYGDIESPF</sequence>
<evidence type="ECO:0000256" key="1">
    <source>
        <dbReference type="ARBA" id="ARBA00022801"/>
    </source>
</evidence>
<evidence type="ECO:0000313" key="3">
    <source>
        <dbReference type="EMBL" id="TDO71612.1"/>
    </source>
</evidence>
<dbReference type="InterPro" id="IPR029058">
    <property type="entry name" value="AB_hydrolase_fold"/>
</dbReference>
<proteinExistence type="predicted"/>
<dbReference type="PANTHER" id="PTHR42776">
    <property type="entry name" value="SERINE PEPTIDASE S9 FAMILY MEMBER"/>
    <property type="match status" value="1"/>
</dbReference>
<gene>
    <name evidence="3" type="ORF">DFR79_1453</name>
</gene>
<feature type="domain" description="Peptidase S9 prolyl oligopeptidase catalytic" evidence="2">
    <location>
        <begin position="152"/>
        <end position="323"/>
    </location>
</feature>
<dbReference type="InterPro" id="IPR001375">
    <property type="entry name" value="Peptidase_S9_cat"/>
</dbReference>
<reference evidence="3 4" key="1">
    <citation type="submission" date="2019-03" db="EMBL/GenBank/DDBJ databases">
        <title>Subsurface microbial communities from deep shales in Ohio and West Virginia, USA.</title>
        <authorList>
            <person name="Wrighton K."/>
        </authorList>
    </citation>
    <scope>NUCLEOTIDE SEQUENCE [LARGE SCALE GENOMIC DNA]</scope>
    <source>
        <strain evidence="3 4">MA284_T2</strain>
    </source>
</reference>
<comment type="caution">
    <text evidence="3">The sequence shown here is derived from an EMBL/GenBank/DDBJ whole genome shotgun (WGS) entry which is preliminary data.</text>
</comment>
<keyword evidence="1" id="KW-0378">Hydrolase</keyword>
<dbReference type="Proteomes" id="UP000295064">
    <property type="component" value="Unassembled WGS sequence"/>
</dbReference>
<dbReference type="OrthoDB" id="108903at2"/>
<dbReference type="Gene3D" id="3.40.50.1820">
    <property type="entry name" value="alpha/beta hydrolase"/>
    <property type="match status" value="1"/>
</dbReference>
<name>A0A4R6LAC0_9FIRM</name>
<dbReference type="Pfam" id="PF00326">
    <property type="entry name" value="Peptidase_S9"/>
    <property type="match status" value="1"/>
</dbReference>
<dbReference type="AlphaFoldDB" id="A0A4R6LAC0"/>
<accession>A0A4R6LAC0</accession>
<dbReference type="SUPFAM" id="SSF53474">
    <property type="entry name" value="alpha/beta-Hydrolases"/>
    <property type="match status" value="1"/>
</dbReference>
<dbReference type="EMBL" id="SNWX01000045">
    <property type="protein sequence ID" value="TDO71612.1"/>
    <property type="molecule type" value="Genomic_DNA"/>
</dbReference>